<dbReference type="Gene3D" id="3.40.1390.10">
    <property type="entry name" value="MurE/MurF, N-terminal domain"/>
    <property type="match status" value="1"/>
</dbReference>
<keyword evidence="3 7" id="KW-0133">Cell shape</keyword>
<feature type="compositionally biased region" description="Polar residues" evidence="9">
    <location>
        <begin position="550"/>
        <end position="560"/>
    </location>
</feature>
<keyword evidence="4 7" id="KW-0573">Peptidoglycan synthesis</keyword>
<feature type="modified residue" description="N6-carboxylysine" evidence="7">
    <location>
        <position position="250"/>
    </location>
</feature>
<dbReference type="InterPro" id="IPR036615">
    <property type="entry name" value="Mur_ligase_C_dom_sf"/>
</dbReference>
<dbReference type="Pfam" id="PF08245">
    <property type="entry name" value="Mur_ligase_M"/>
    <property type="match status" value="1"/>
</dbReference>
<feature type="binding site" evidence="7">
    <location>
        <position position="210"/>
    </location>
    <ligand>
        <name>UDP-N-acetyl-alpha-D-muramoyl-L-alanyl-D-glutamate</name>
        <dbReference type="ChEBI" id="CHEBI:83900"/>
    </ligand>
</feature>
<feature type="domain" description="Mur ligase C-terminal" evidence="11">
    <location>
        <begin position="367"/>
        <end position="499"/>
    </location>
</feature>
<dbReference type="Gene3D" id="3.90.190.20">
    <property type="entry name" value="Mur ligase, C-terminal domain"/>
    <property type="match status" value="1"/>
</dbReference>
<dbReference type="NCBIfam" id="NF001124">
    <property type="entry name" value="PRK00139.1-2"/>
    <property type="match status" value="1"/>
</dbReference>
<protein>
    <recommendedName>
        <fullName evidence="7">UDP-N-acetylmuramyl-tripeptide synthetase</fullName>
        <ecNumber evidence="7">6.3.2.-</ecNumber>
    </recommendedName>
    <alternativeName>
        <fullName evidence="7">UDP-MurNAc-tripeptide synthetase</fullName>
    </alternativeName>
</protein>
<gene>
    <name evidence="7" type="primary">murE</name>
    <name evidence="13" type="ORF">QQX02_01115</name>
</gene>
<dbReference type="EMBL" id="JAUHQA010000001">
    <property type="protein sequence ID" value="MDN4479523.1"/>
    <property type="molecule type" value="Genomic_DNA"/>
</dbReference>
<dbReference type="Gene3D" id="3.40.1190.10">
    <property type="entry name" value="Mur-like, catalytic domain"/>
    <property type="match status" value="1"/>
</dbReference>
<evidence type="ECO:0000256" key="4">
    <source>
        <dbReference type="ARBA" id="ARBA00022984"/>
    </source>
</evidence>
<dbReference type="InterPro" id="IPR000713">
    <property type="entry name" value="Mur_ligase_N"/>
</dbReference>
<keyword evidence="14" id="KW-1185">Reference proteome</keyword>
<keyword evidence="7" id="KW-0460">Magnesium</keyword>
<dbReference type="EC" id="6.3.2.-" evidence="7"/>
<feature type="binding site" evidence="7">
    <location>
        <begin position="183"/>
        <end position="184"/>
    </location>
    <ligand>
        <name>UDP-N-acetyl-alpha-D-muramoyl-L-alanyl-D-glutamate</name>
        <dbReference type="ChEBI" id="CHEBI:83900"/>
    </ligand>
</feature>
<keyword evidence="7" id="KW-0067">ATP-binding</keyword>
<dbReference type="Pfam" id="PF02875">
    <property type="entry name" value="Mur_ligase_C"/>
    <property type="match status" value="1"/>
</dbReference>
<comment type="similarity">
    <text evidence="1 7">Belongs to the MurCDEF family. MurE subfamily.</text>
</comment>
<evidence type="ECO:0000256" key="5">
    <source>
        <dbReference type="ARBA" id="ARBA00023306"/>
    </source>
</evidence>
<comment type="subcellular location">
    <subcellularLocation>
        <location evidence="7 8">Cytoplasm</location>
    </subcellularLocation>
</comment>
<comment type="pathway">
    <text evidence="7 8">Cell wall biogenesis; peptidoglycan biosynthesis.</text>
</comment>
<dbReference type="PANTHER" id="PTHR23135:SF4">
    <property type="entry name" value="UDP-N-ACETYLMURAMOYL-L-ALANYL-D-GLUTAMATE--2,6-DIAMINOPIMELATE LIGASE MURE HOMOLOG, CHLOROPLASTIC"/>
    <property type="match status" value="1"/>
</dbReference>
<feature type="binding site" evidence="7">
    <location>
        <position position="218"/>
    </location>
    <ligand>
        <name>UDP-N-acetyl-alpha-D-muramoyl-L-alanyl-D-glutamate</name>
        <dbReference type="ChEBI" id="CHEBI:83900"/>
    </ligand>
</feature>
<keyword evidence="5 7" id="KW-0131">Cell cycle</keyword>
<comment type="caution">
    <text evidence="7">Lacks conserved residue(s) required for the propagation of feature annotation.</text>
</comment>
<feature type="binding site" evidence="7">
    <location>
        <position position="56"/>
    </location>
    <ligand>
        <name>UDP-N-acetyl-alpha-D-muramoyl-L-alanyl-D-glutamate</name>
        <dbReference type="ChEBI" id="CHEBI:83900"/>
    </ligand>
</feature>
<comment type="function">
    <text evidence="7">Catalyzes the addition of an amino acid to the nucleotide precursor UDP-N-acetylmuramoyl-L-alanyl-D-glutamate (UMAG) in the biosynthesis of bacterial cell-wall peptidoglycan.</text>
</comment>
<dbReference type="Pfam" id="PF01225">
    <property type="entry name" value="Mur_ligase"/>
    <property type="match status" value="1"/>
</dbReference>
<keyword evidence="7 13" id="KW-0436">Ligase</keyword>
<evidence type="ECO:0000256" key="7">
    <source>
        <dbReference type="HAMAP-Rule" id="MF_00208"/>
    </source>
</evidence>
<evidence type="ECO:0000256" key="1">
    <source>
        <dbReference type="ARBA" id="ARBA00005898"/>
    </source>
</evidence>
<dbReference type="InterPro" id="IPR004101">
    <property type="entry name" value="Mur_ligase_C"/>
</dbReference>
<dbReference type="NCBIfam" id="NF001126">
    <property type="entry name" value="PRK00139.1-4"/>
    <property type="match status" value="1"/>
</dbReference>
<evidence type="ECO:0000256" key="8">
    <source>
        <dbReference type="RuleBase" id="RU004135"/>
    </source>
</evidence>
<feature type="binding site" evidence="7">
    <location>
        <begin position="141"/>
        <end position="147"/>
    </location>
    <ligand>
        <name>ATP</name>
        <dbReference type="ChEBI" id="CHEBI:30616"/>
    </ligand>
</feature>
<evidence type="ECO:0000256" key="3">
    <source>
        <dbReference type="ARBA" id="ARBA00022960"/>
    </source>
</evidence>
<feature type="domain" description="Mur ligase N-terminal catalytic" evidence="10">
    <location>
        <begin position="49"/>
        <end position="125"/>
    </location>
</feature>
<evidence type="ECO:0000259" key="10">
    <source>
        <dbReference type="Pfam" id="PF01225"/>
    </source>
</evidence>
<comment type="cofactor">
    <cofactor evidence="7">
        <name>Mg(2+)</name>
        <dbReference type="ChEBI" id="CHEBI:18420"/>
    </cofactor>
</comment>
<evidence type="ECO:0000256" key="9">
    <source>
        <dbReference type="SAM" id="MobiDB-lite"/>
    </source>
</evidence>
<evidence type="ECO:0000259" key="12">
    <source>
        <dbReference type="Pfam" id="PF08245"/>
    </source>
</evidence>
<dbReference type="GO" id="GO:0008765">
    <property type="term" value="F:UDP-N-acetylmuramoylalanyl-D-glutamate-2,6-diaminopimelate ligase activity"/>
    <property type="evidence" value="ECO:0007669"/>
    <property type="project" value="UniProtKB-EC"/>
</dbReference>
<proteinExistence type="inferred from homology"/>
<dbReference type="SUPFAM" id="SSF53623">
    <property type="entry name" value="MurD-like peptide ligases, catalytic domain"/>
    <property type="match status" value="1"/>
</dbReference>
<dbReference type="InterPro" id="IPR036565">
    <property type="entry name" value="Mur-like_cat_sf"/>
</dbReference>
<evidence type="ECO:0000259" key="11">
    <source>
        <dbReference type="Pfam" id="PF02875"/>
    </source>
</evidence>
<evidence type="ECO:0000256" key="6">
    <source>
        <dbReference type="ARBA" id="ARBA00023316"/>
    </source>
</evidence>
<dbReference type="InterPro" id="IPR005761">
    <property type="entry name" value="UDP-N-AcMur-Glu-dNH2Pim_ligase"/>
</dbReference>
<dbReference type="PANTHER" id="PTHR23135">
    <property type="entry name" value="MUR LIGASE FAMILY MEMBER"/>
    <property type="match status" value="1"/>
</dbReference>
<name>A0ABT8GDL3_9MICO</name>
<dbReference type="HAMAP" id="MF_00208">
    <property type="entry name" value="MurE"/>
    <property type="match status" value="1"/>
</dbReference>
<reference evidence="13" key="1">
    <citation type="submission" date="2023-06" db="EMBL/GenBank/DDBJ databases">
        <title>Egi l300058.</title>
        <authorList>
            <person name="Gao L."/>
            <person name="Fang B.-Z."/>
            <person name="Li W.-J."/>
        </authorList>
    </citation>
    <scope>NUCLEOTIDE SEQUENCE</scope>
    <source>
        <strain evidence="13">EGI L300058</strain>
    </source>
</reference>
<organism evidence="13 14">
    <name type="scientific">Demequina muriae</name>
    <dbReference type="NCBI Taxonomy" id="3051664"/>
    <lineage>
        <taxon>Bacteria</taxon>
        <taxon>Bacillati</taxon>
        <taxon>Actinomycetota</taxon>
        <taxon>Actinomycetes</taxon>
        <taxon>Micrococcales</taxon>
        <taxon>Demequinaceae</taxon>
        <taxon>Demequina</taxon>
    </lineage>
</organism>
<dbReference type="SUPFAM" id="SSF53244">
    <property type="entry name" value="MurD-like peptide ligases, peptide-binding domain"/>
    <property type="match status" value="1"/>
</dbReference>
<comment type="caution">
    <text evidence="13">The sequence shown here is derived from an EMBL/GenBank/DDBJ whole genome shotgun (WGS) entry which is preliminary data.</text>
</comment>
<dbReference type="SUPFAM" id="SSF63418">
    <property type="entry name" value="MurE/MurF N-terminal domain"/>
    <property type="match status" value="1"/>
</dbReference>
<evidence type="ECO:0000313" key="14">
    <source>
        <dbReference type="Proteomes" id="UP001172708"/>
    </source>
</evidence>
<dbReference type="NCBIfam" id="TIGR01085">
    <property type="entry name" value="murE"/>
    <property type="match status" value="1"/>
</dbReference>
<evidence type="ECO:0000256" key="2">
    <source>
        <dbReference type="ARBA" id="ARBA00022618"/>
    </source>
</evidence>
<accession>A0ABT8GDL3</accession>
<dbReference type="InterPro" id="IPR035911">
    <property type="entry name" value="MurE/MurF_N"/>
</dbReference>
<dbReference type="InterPro" id="IPR013221">
    <property type="entry name" value="Mur_ligase_cen"/>
</dbReference>
<feature type="domain" description="Mur ligase central" evidence="12">
    <location>
        <begin position="139"/>
        <end position="345"/>
    </location>
</feature>
<keyword evidence="7" id="KW-0547">Nucleotide-binding</keyword>
<dbReference type="Proteomes" id="UP001172708">
    <property type="component" value="Unassembled WGS sequence"/>
</dbReference>
<evidence type="ECO:0000313" key="13">
    <source>
        <dbReference type="EMBL" id="MDN4479523.1"/>
    </source>
</evidence>
<comment type="PTM">
    <text evidence="7">Carboxylation is probably crucial for Mg(2+) binding and, consequently, for the gamma-phosphate positioning of ATP.</text>
</comment>
<keyword evidence="7" id="KW-0963">Cytoplasm</keyword>
<keyword evidence="6 7" id="KW-0961">Cell wall biogenesis/degradation</keyword>
<sequence>MNVQEMALRPSRAVPRTLAELADRAGARLRARAGQAEPAGDDHPESILVTGATVDSHVVAAGDLFGAFPGLKVHGARYAADAVAGGAVAVLTDEEGEALLAESGVDVPVLLVDDARVAMGEAAALVYGDPSRELVFVGITGTNGKTTTAYFVDNALAQVHDRRGIMGTVELRILDETIESPRTTVESPVLHGLLARMREQGVTAAVTEVSSHAAALERISGVAFSVAVFTNLQWDHLDFHGTMEEYLDAKAKLFAPGRAARGVINVDDEWGRRLAARVEIPVETVSTHVDDPQDADWTVTWADVGLDGVGSRFTFTDPRGAEHTAEAPLPGLVNVSNAMVAIAAAHAAGVPLPQAIAGVATAHAVPGRMERVVERSAIDPLAIVDYAHTPDALTLALQGVRPITPGRLILIFGSDGDRDQGKRPVMGGIAADLADVIVLTDENPRSEEPAAIRSAIRAGIERARPDLHDVHEVEPRVAAVEYALRLAGPGDTVIVTGKGHEPTQEIAGVFHRYNDRDAYLAAQARIVAEREGRTADAGPVPRVTVHGPVTSAQPGTGESA</sequence>
<feature type="region of interest" description="Disordered" evidence="9">
    <location>
        <begin position="531"/>
        <end position="560"/>
    </location>
</feature>
<keyword evidence="2 7" id="KW-0132">Cell division</keyword>